<comment type="caution">
    <text evidence="1">The sequence shown here is derived from an EMBL/GenBank/DDBJ whole genome shotgun (WGS) entry which is preliminary data.</text>
</comment>
<accession>A0ACB8TGL4</accession>
<dbReference type="EMBL" id="MU277190">
    <property type="protein sequence ID" value="KAI0067530.1"/>
    <property type="molecule type" value="Genomic_DNA"/>
</dbReference>
<evidence type="ECO:0000313" key="1">
    <source>
        <dbReference type="EMBL" id="KAI0067530.1"/>
    </source>
</evidence>
<reference evidence="1" key="1">
    <citation type="submission" date="2021-03" db="EMBL/GenBank/DDBJ databases">
        <authorList>
            <consortium name="DOE Joint Genome Institute"/>
            <person name="Ahrendt S."/>
            <person name="Looney B.P."/>
            <person name="Miyauchi S."/>
            <person name="Morin E."/>
            <person name="Drula E."/>
            <person name="Courty P.E."/>
            <person name="Chicoki N."/>
            <person name="Fauchery L."/>
            <person name="Kohler A."/>
            <person name="Kuo A."/>
            <person name="Labutti K."/>
            <person name="Pangilinan J."/>
            <person name="Lipzen A."/>
            <person name="Riley R."/>
            <person name="Andreopoulos W."/>
            <person name="He G."/>
            <person name="Johnson J."/>
            <person name="Barry K.W."/>
            <person name="Grigoriev I.V."/>
            <person name="Nagy L."/>
            <person name="Hibbett D."/>
            <person name="Henrissat B."/>
            <person name="Matheny P.B."/>
            <person name="Labbe J."/>
            <person name="Martin F."/>
        </authorList>
    </citation>
    <scope>NUCLEOTIDE SEQUENCE</scope>
    <source>
        <strain evidence="1">HHB10654</strain>
    </source>
</reference>
<keyword evidence="2" id="KW-1185">Reference proteome</keyword>
<protein>
    <submittedName>
        <fullName evidence="1">Uncharacterized protein</fullName>
    </submittedName>
</protein>
<sequence length="188" mass="19017">MKAAVAALSLIPALACAAISITGPSPSAYWVQNTSNTIDWSFSAGDPNPVTVIVTNAENATLNGDFFIAQFVNVSQQSFTVTNVTLRPGSDYQVVFVNPANESQVYANSSNFDVKPPGTALAPSSNSSGTSSSSSSPTSTSNISNPSSTAPSSSQSAHSGSIRTVADMTGTLYAIGACGLASLGALLV</sequence>
<evidence type="ECO:0000313" key="2">
    <source>
        <dbReference type="Proteomes" id="UP000814140"/>
    </source>
</evidence>
<dbReference type="Proteomes" id="UP000814140">
    <property type="component" value="Unassembled WGS sequence"/>
</dbReference>
<name>A0ACB8TGL4_9AGAM</name>
<organism evidence="1 2">
    <name type="scientific">Artomyces pyxidatus</name>
    <dbReference type="NCBI Taxonomy" id="48021"/>
    <lineage>
        <taxon>Eukaryota</taxon>
        <taxon>Fungi</taxon>
        <taxon>Dikarya</taxon>
        <taxon>Basidiomycota</taxon>
        <taxon>Agaricomycotina</taxon>
        <taxon>Agaricomycetes</taxon>
        <taxon>Russulales</taxon>
        <taxon>Auriscalpiaceae</taxon>
        <taxon>Artomyces</taxon>
    </lineage>
</organism>
<proteinExistence type="predicted"/>
<reference evidence="1" key="2">
    <citation type="journal article" date="2022" name="New Phytol.">
        <title>Evolutionary transition to the ectomycorrhizal habit in the genomes of a hyperdiverse lineage of mushroom-forming fungi.</title>
        <authorList>
            <person name="Looney B."/>
            <person name="Miyauchi S."/>
            <person name="Morin E."/>
            <person name="Drula E."/>
            <person name="Courty P.E."/>
            <person name="Kohler A."/>
            <person name="Kuo A."/>
            <person name="LaButti K."/>
            <person name="Pangilinan J."/>
            <person name="Lipzen A."/>
            <person name="Riley R."/>
            <person name="Andreopoulos W."/>
            <person name="He G."/>
            <person name="Johnson J."/>
            <person name="Nolan M."/>
            <person name="Tritt A."/>
            <person name="Barry K.W."/>
            <person name="Grigoriev I.V."/>
            <person name="Nagy L.G."/>
            <person name="Hibbett D."/>
            <person name="Henrissat B."/>
            <person name="Matheny P.B."/>
            <person name="Labbe J."/>
            <person name="Martin F.M."/>
        </authorList>
    </citation>
    <scope>NUCLEOTIDE SEQUENCE</scope>
    <source>
        <strain evidence="1">HHB10654</strain>
    </source>
</reference>
<gene>
    <name evidence="1" type="ORF">BV25DRAFT_1819860</name>
</gene>